<gene>
    <name evidence="2" type="ORF">ACFFGY_03980</name>
</gene>
<dbReference type="SUPFAM" id="SSF54975">
    <property type="entry name" value="Acylphosphatase/BLUF domain-like"/>
    <property type="match status" value="1"/>
</dbReference>
<feature type="domain" description="BLUF" evidence="1">
    <location>
        <begin position="7"/>
        <end position="102"/>
    </location>
</feature>
<proteinExistence type="predicted"/>
<dbReference type="RefSeq" id="WP_377043088.1">
    <property type="nucleotide sequence ID" value="NZ_JBHLUN010000002.1"/>
</dbReference>
<evidence type="ECO:0000259" key="1">
    <source>
        <dbReference type="PROSITE" id="PS50925"/>
    </source>
</evidence>
<dbReference type="InterPro" id="IPR007024">
    <property type="entry name" value="BLUF_domain"/>
</dbReference>
<evidence type="ECO:0000313" key="3">
    <source>
        <dbReference type="Proteomes" id="UP001589865"/>
    </source>
</evidence>
<dbReference type="SMART" id="SM01034">
    <property type="entry name" value="BLUF"/>
    <property type="match status" value="1"/>
</dbReference>
<dbReference type="PROSITE" id="PS50925">
    <property type="entry name" value="BLUF"/>
    <property type="match status" value="1"/>
</dbReference>
<protein>
    <submittedName>
        <fullName evidence="2">BLUF domain-containing protein</fullName>
    </submittedName>
</protein>
<dbReference type="Proteomes" id="UP001589865">
    <property type="component" value="Unassembled WGS sequence"/>
</dbReference>
<name>A0ABV6JNV5_9PROT</name>
<keyword evidence="3" id="KW-1185">Reference proteome</keyword>
<dbReference type="EMBL" id="JBHLUN010000002">
    <property type="protein sequence ID" value="MFC0407393.1"/>
    <property type="molecule type" value="Genomic_DNA"/>
</dbReference>
<reference evidence="2 3" key="1">
    <citation type="submission" date="2024-09" db="EMBL/GenBank/DDBJ databases">
        <authorList>
            <person name="Sun Q."/>
            <person name="Mori K."/>
        </authorList>
    </citation>
    <scope>NUCLEOTIDE SEQUENCE [LARGE SCALE GENOMIC DNA]</scope>
    <source>
        <strain evidence="2 3">TBRC 5777</strain>
    </source>
</reference>
<organism evidence="2 3">
    <name type="scientific">Roseomonas elaeocarpi</name>
    <dbReference type="NCBI Taxonomy" id="907779"/>
    <lineage>
        <taxon>Bacteria</taxon>
        <taxon>Pseudomonadati</taxon>
        <taxon>Pseudomonadota</taxon>
        <taxon>Alphaproteobacteria</taxon>
        <taxon>Acetobacterales</taxon>
        <taxon>Roseomonadaceae</taxon>
        <taxon>Roseomonas</taxon>
    </lineage>
</organism>
<comment type="caution">
    <text evidence="2">The sequence shown here is derived from an EMBL/GenBank/DDBJ whole genome shotgun (WGS) entry which is preliminary data.</text>
</comment>
<dbReference type="InterPro" id="IPR036046">
    <property type="entry name" value="Acylphosphatase-like_dom_sf"/>
</dbReference>
<evidence type="ECO:0000313" key="2">
    <source>
        <dbReference type="EMBL" id="MFC0407393.1"/>
    </source>
</evidence>
<accession>A0ABV6JNV5</accession>
<sequence>MSETESLYRLIYVSRNALAGVATEMEGEVTRILEASRRNNGRDGVTGALLFNEECFAQLLEGGSAAVHQVFERIQLDPRHQDTVVLECGPASRREFGAWSMAYAGHVSSERARYAALTGEASGAGGPHGILSLLHGVVERSGLS</sequence>
<dbReference type="Pfam" id="PF04940">
    <property type="entry name" value="BLUF"/>
    <property type="match status" value="1"/>
</dbReference>
<dbReference type="Gene3D" id="3.30.70.100">
    <property type="match status" value="1"/>
</dbReference>